<accession>A0ABD1LNI0</accession>
<protein>
    <recommendedName>
        <fullName evidence="1">MATH domain-containing protein</fullName>
    </recommendedName>
</protein>
<feature type="domain" description="MATH" evidence="1">
    <location>
        <begin position="192"/>
        <end position="232"/>
    </location>
</feature>
<organism evidence="2 3">
    <name type="scientific">Flemingia macrophylla</name>
    <dbReference type="NCBI Taxonomy" id="520843"/>
    <lineage>
        <taxon>Eukaryota</taxon>
        <taxon>Viridiplantae</taxon>
        <taxon>Streptophyta</taxon>
        <taxon>Embryophyta</taxon>
        <taxon>Tracheophyta</taxon>
        <taxon>Spermatophyta</taxon>
        <taxon>Magnoliopsida</taxon>
        <taxon>eudicotyledons</taxon>
        <taxon>Gunneridae</taxon>
        <taxon>Pentapetalae</taxon>
        <taxon>rosids</taxon>
        <taxon>fabids</taxon>
        <taxon>Fabales</taxon>
        <taxon>Fabaceae</taxon>
        <taxon>Papilionoideae</taxon>
        <taxon>50 kb inversion clade</taxon>
        <taxon>NPAAA clade</taxon>
        <taxon>indigoferoid/millettioid clade</taxon>
        <taxon>Phaseoleae</taxon>
        <taxon>Flemingia</taxon>
    </lineage>
</organism>
<evidence type="ECO:0000259" key="1">
    <source>
        <dbReference type="PROSITE" id="PS50144"/>
    </source>
</evidence>
<dbReference type="Gene3D" id="2.60.210.10">
    <property type="entry name" value="Apoptosis, Tumor Necrosis Factor Receptor Associated Protein 2, Chain A"/>
    <property type="match status" value="1"/>
</dbReference>
<proteinExistence type="predicted"/>
<dbReference type="PANTHER" id="PTHR47477:SF14">
    <property type="entry name" value="MEPRIN AND TRAF (MATH)-LIKE DOMAIN PROTEIN"/>
    <property type="match status" value="1"/>
</dbReference>
<keyword evidence="3" id="KW-1185">Reference proteome</keyword>
<dbReference type="AlphaFoldDB" id="A0ABD1LNI0"/>
<dbReference type="SUPFAM" id="SSF49599">
    <property type="entry name" value="TRAF domain-like"/>
    <property type="match status" value="1"/>
</dbReference>
<name>A0ABD1LNI0_9FABA</name>
<dbReference type="PROSITE" id="PS50144">
    <property type="entry name" value="MATH"/>
    <property type="match status" value="1"/>
</dbReference>
<reference evidence="2 3" key="1">
    <citation type="submission" date="2024-08" db="EMBL/GenBank/DDBJ databases">
        <title>Insights into the chromosomal genome structure of Flemingia macrophylla.</title>
        <authorList>
            <person name="Ding Y."/>
            <person name="Zhao Y."/>
            <person name="Bi W."/>
            <person name="Wu M."/>
            <person name="Zhao G."/>
            <person name="Gong Y."/>
            <person name="Li W."/>
            <person name="Zhang P."/>
        </authorList>
    </citation>
    <scope>NUCLEOTIDE SEQUENCE [LARGE SCALE GENOMIC DNA]</scope>
    <source>
        <strain evidence="2">DYQJB</strain>
        <tissue evidence="2">Leaf</tissue>
    </source>
</reference>
<dbReference type="InterPro" id="IPR002083">
    <property type="entry name" value="MATH/TRAF_dom"/>
</dbReference>
<dbReference type="InterPro" id="IPR008974">
    <property type="entry name" value="TRAF-like"/>
</dbReference>
<gene>
    <name evidence="2" type="ORF">Fmac_024135</name>
</gene>
<dbReference type="InterPro" id="IPR055327">
    <property type="entry name" value="TRAF1A/B"/>
</dbReference>
<dbReference type="CDD" id="cd00121">
    <property type="entry name" value="MATH"/>
    <property type="match status" value="1"/>
</dbReference>
<dbReference type="Proteomes" id="UP001603857">
    <property type="component" value="Unassembled WGS sequence"/>
</dbReference>
<evidence type="ECO:0000313" key="2">
    <source>
        <dbReference type="EMBL" id="KAL2325077.1"/>
    </source>
</evidence>
<evidence type="ECO:0000313" key="3">
    <source>
        <dbReference type="Proteomes" id="UP001603857"/>
    </source>
</evidence>
<dbReference type="PANTHER" id="PTHR47477">
    <property type="entry name" value="TNF RECEPTOR-ASSOCIATED FACTOR HOMOLOG 1A"/>
    <property type="match status" value="1"/>
</dbReference>
<dbReference type="EMBL" id="JBGMDY010000008">
    <property type="protein sequence ID" value="KAL2325077.1"/>
    <property type="molecule type" value="Genomic_DNA"/>
</dbReference>
<comment type="caution">
    <text evidence="2">The sequence shown here is derived from an EMBL/GenBank/DDBJ whole genome shotgun (WGS) entry which is preliminary data.</text>
</comment>
<sequence>MPLHSDAAAEPFHFLSLRLSLSKISGLDCALLTALRFQDLGFFAVDCFEEFSILGFLQFGVLECWRCKKSVSELFLDQGMAGIASEESGVGKSVEGISNGQRCQSGEALAEWRSSEQVENGIASTSPPYWDTDDEDDGFSCEYSQSQAHVWESFVGPLVKLLCQLLQKHLFVVRGMEVQQELVSWPKPSELYGRYTWKIEKFSQITKRELRSSAFEVGGHKWYEALDIAGLA</sequence>